<dbReference type="EMBL" id="BMAW01028089">
    <property type="protein sequence ID" value="GFU05556.1"/>
    <property type="molecule type" value="Genomic_DNA"/>
</dbReference>
<dbReference type="Proteomes" id="UP000887013">
    <property type="component" value="Unassembled WGS sequence"/>
</dbReference>
<organism evidence="1 2">
    <name type="scientific">Nephila pilipes</name>
    <name type="common">Giant wood spider</name>
    <name type="synonym">Nephila maculata</name>
    <dbReference type="NCBI Taxonomy" id="299642"/>
    <lineage>
        <taxon>Eukaryota</taxon>
        <taxon>Metazoa</taxon>
        <taxon>Ecdysozoa</taxon>
        <taxon>Arthropoda</taxon>
        <taxon>Chelicerata</taxon>
        <taxon>Arachnida</taxon>
        <taxon>Araneae</taxon>
        <taxon>Araneomorphae</taxon>
        <taxon>Entelegynae</taxon>
        <taxon>Araneoidea</taxon>
        <taxon>Nephilidae</taxon>
        <taxon>Nephila</taxon>
    </lineage>
</organism>
<evidence type="ECO:0000313" key="1">
    <source>
        <dbReference type="EMBL" id="GFU05556.1"/>
    </source>
</evidence>
<name>A0A8X6QB78_NEPPI</name>
<dbReference type="AlphaFoldDB" id="A0A8X6QB78"/>
<gene>
    <name evidence="1" type="ORF">NPIL_6511</name>
</gene>
<reference evidence="1" key="1">
    <citation type="submission" date="2020-08" db="EMBL/GenBank/DDBJ databases">
        <title>Multicomponent nature underlies the extraordinary mechanical properties of spider dragline silk.</title>
        <authorList>
            <person name="Kono N."/>
            <person name="Nakamura H."/>
            <person name="Mori M."/>
            <person name="Yoshida Y."/>
            <person name="Ohtoshi R."/>
            <person name="Malay A.D."/>
            <person name="Moran D.A.P."/>
            <person name="Tomita M."/>
            <person name="Numata K."/>
            <person name="Arakawa K."/>
        </authorList>
    </citation>
    <scope>NUCLEOTIDE SEQUENCE</scope>
</reference>
<sequence>MPNERRKIKRSSVYDARNWIKSTENTWRAKGGKKPLTVIVKEAIEEAFRCSRPLPKLWLEHDDGPIPPQIRIGGTQSAVL</sequence>
<protein>
    <submittedName>
        <fullName evidence="1">Uncharacterized protein</fullName>
    </submittedName>
</protein>
<proteinExistence type="predicted"/>
<accession>A0A8X6QB78</accession>
<evidence type="ECO:0000313" key="2">
    <source>
        <dbReference type="Proteomes" id="UP000887013"/>
    </source>
</evidence>
<comment type="caution">
    <text evidence="1">The sequence shown here is derived from an EMBL/GenBank/DDBJ whole genome shotgun (WGS) entry which is preliminary data.</text>
</comment>
<keyword evidence="2" id="KW-1185">Reference proteome</keyword>